<protein>
    <recommendedName>
        <fullName evidence="2">DUF5666 domain-containing protein</fullName>
    </recommendedName>
</protein>
<evidence type="ECO:0000259" key="2">
    <source>
        <dbReference type="Pfam" id="PF18914"/>
    </source>
</evidence>
<evidence type="ECO:0000256" key="1">
    <source>
        <dbReference type="SAM" id="MobiDB-lite"/>
    </source>
</evidence>
<evidence type="ECO:0000313" key="4">
    <source>
        <dbReference type="Proteomes" id="UP001324427"/>
    </source>
</evidence>
<dbReference type="Proteomes" id="UP001324427">
    <property type="component" value="Unassembled WGS sequence"/>
</dbReference>
<name>A0AAV9J3X3_9PEZI</name>
<feature type="domain" description="DUF5666" evidence="2">
    <location>
        <begin position="246"/>
        <end position="286"/>
    </location>
</feature>
<organism evidence="3 4">
    <name type="scientific">Oleoguttula mirabilis</name>
    <dbReference type="NCBI Taxonomy" id="1507867"/>
    <lineage>
        <taxon>Eukaryota</taxon>
        <taxon>Fungi</taxon>
        <taxon>Dikarya</taxon>
        <taxon>Ascomycota</taxon>
        <taxon>Pezizomycotina</taxon>
        <taxon>Dothideomycetes</taxon>
        <taxon>Dothideomycetidae</taxon>
        <taxon>Mycosphaerellales</taxon>
        <taxon>Teratosphaeriaceae</taxon>
        <taxon>Oleoguttula</taxon>
    </lineage>
</organism>
<feature type="region of interest" description="Disordered" evidence="1">
    <location>
        <begin position="1"/>
        <end position="45"/>
    </location>
</feature>
<sequence length="754" mass="72705">MGSSGGSDSSNGDGSSSSGSSGSDTGSSGGNAGSNEGSSSGQQPAVAPVLTLAGSTITANPTPAFAVDGQTAVPGGSAITVGSDTISVLVNGKAVVVDGSTVSLASGLSSSTVIDANGVTITANPEPAFLIASQTLQAGGPAITVDGTQLSLAPGATAVVIDGSTSQLKQQTAGAADVPLLTVGSETITGNAATQFDFGTSATLTPGGVVTVGGTTISLANGATEVVINGRTSTLDVSGSATSAAVNLPLITLGSQTFTANAATQFSFGPSATLTPGGVVTVSGTTVSLANGATEVVINGRTSTLEISGSSTPVPGAAANIPLITIGSQTFTANAATQFSFGPSATLAPGGVVTVSGTTISLGSGASQVVINGQTEDLSVPAITPAPLVSVGGTVYLPNAGSTYDISGSLLTPGGVITISGSTISLASDASLIVVNGRTTTLSRAGSQTPNSNQATITAPPVVTVDGQAYSPNGGTSYIISGQTLTPGGVITISEPNGAVETVSLNSAANELVSAMSGTTMTSLIAAVGAMSTGAPILTIDGQLYSAVSYDSGSGPTYVVNGQSLTRGGDITITGTDGVETVSLDSAGTALVEVSNGHTTTSTIPGAYGVMPTAAPVLTVDGETFTAVGNGATYVIDGMTLTPGDTETVTISGHTFVLSLAPQATMLIIEEQGPNGQITATSYETLFPAQMTRGTVTNTLGADGSPTAGASANAASASSTGGLGASLQNASPTLSLQISGLFMALGSFALAVWL</sequence>
<comment type="caution">
    <text evidence="3">The sequence shown here is derived from an EMBL/GenBank/DDBJ whole genome shotgun (WGS) entry which is preliminary data.</text>
</comment>
<dbReference type="Pfam" id="PF18914">
    <property type="entry name" value="DUF5666"/>
    <property type="match status" value="2"/>
</dbReference>
<reference evidence="3 4" key="1">
    <citation type="submission" date="2021-11" db="EMBL/GenBank/DDBJ databases">
        <title>Black yeast isolated from Biological Soil Crust.</title>
        <authorList>
            <person name="Kurbessoian T."/>
        </authorList>
    </citation>
    <scope>NUCLEOTIDE SEQUENCE [LARGE SCALE GENOMIC DNA]</scope>
    <source>
        <strain evidence="3 4">CCFEE 5522</strain>
    </source>
</reference>
<gene>
    <name evidence="3" type="ORF">LTR36_010941</name>
</gene>
<feature type="compositionally biased region" description="Low complexity" evidence="1">
    <location>
        <begin position="1"/>
        <end position="26"/>
    </location>
</feature>
<feature type="domain" description="DUF5666" evidence="2">
    <location>
        <begin position="324"/>
        <end position="359"/>
    </location>
</feature>
<proteinExistence type="predicted"/>
<keyword evidence="4" id="KW-1185">Reference proteome</keyword>
<accession>A0AAV9J3X3</accession>
<dbReference type="AlphaFoldDB" id="A0AAV9J3X3"/>
<evidence type="ECO:0000313" key="3">
    <source>
        <dbReference type="EMBL" id="KAK4539420.1"/>
    </source>
</evidence>
<dbReference type="InterPro" id="IPR043724">
    <property type="entry name" value="DUF5666"/>
</dbReference>
<dbReference type="EMBL" id="JAVFHQ010000095">
    <property type="protein sequence ID" value="KAK4539420.1"/>
    <property type="molecule type" value="Genomic_DNA"/>
</dbReference>